<proteinExistence type="predicted"/>
<dbReference type="InterPro" id="IPR005232">
    <property type="entry name" value="LarE"/>
</dbReference>
<accession>A0AAU7V482</accession>
<dbReference type="Gene3D" id="3.40.50.620">
    <property type="entry name" value="HUPs"/>
    <property type="match status" value="1"/>
</dbReference>
<dbReference type="PANTHER" id="PTHR43169">
    <property type="entry name" value="EXSB FAMILY PROTEIN"/>
    <property type="match status" value="1"/>
</dbReference>
<dbReference type="GO" id="GO:0016783">
    <property type="term" value="F:sulfurtransferase activity"/>
    <property type="evidence" value="ECO:0007669"/>
    <property type="project" value="InterPro"/>
</dbReference>
<dbReference type="PANTHER" id="PTHR43169:SF2">
    <property type="entry name" value="NAD_GMP SYNTHASE DOMAIN-CONTAINING PROTEIN"/>
    <property type="match status" value="1"/>
</dbReference>
<dbReference type="RefSeq" id="WP_350257446.1">
    <property type="nucleotide sequence ID" value="NZ_CP138335.1"/>
</dbReference>
<organism evidence="3">
    <name type="scientific">Scrofimicrobium appendicitidis</name>
    <dbReference type="NCBI Taxonomy" id="3079930"/>
    <lineage>
        <taxon>Bacteria</taxon>
        <taxon>Bacillati</taxon>
        <taxon>Actinomycetota</taxon>
        <taxon>Actinomycetes</taxon>
        <taxon>Actinomycetales</taxon>
        <taxon>Actinomycetaceae</taxon>
        <taxon>Scrofimicrobium</taxon>
    </lineage>
</organism>
<dbReference type="InterPro" id="IPR014729">
    <property type="entry name" value="Rossmann-like_a/b/a_fold"/>
</dbReference>
<evidence type="ECO:0000256" key="1">
    <source>
        <dbReference type="PIRSR" id="PIRSR006661-1"/>
    </source>
</evidence>
<sequence length="293" mass="31221">MSSLVYPAADLRVELPAELEQIAESVAVQVGEVVDRAPGSRLGISYSGGVDSTVLAALTARALGRARTVLLLGISPSLARRERAFAHRQAEQLGLEVIEVETEEIEDPNYVANGIDRCYFCKSELFTRFDHLDLPGIAAVAYGENADDSRRPDRPGQRAAGEHQVLRPLVGATKAQIRAIADAMGLISADKPATPCLSSRIPHGQEVTAEKLAAIDAAEEAVFAAGFTDCRVRHHGTIARIEVPVAEFGLLADPELRARLLEGVKAAGFGYATLDLGGIQSGSFTLSLMKRPA</sequence>
<reference evidence="3" key="1">
    <citation type="submission" date="2023-11" db="EMBL/GenBank/DDBJ databases">
        <title>Scrofimicrobium hongkongense sp. nov., isolated from a patient with peritonitis.</title>
        <authorList>
            <person name="Lao H.Y."/>
            <person name="Wong A.Y.P."/>
            <person name="Ng T.L."/>
            <person name="Wong R.Y.L."/>
            <person name="Yau M.C.Y."/>
            <person name="Lam J.Y.W."/>
            <person name="Siu G.K.H."/>
        </authorList>
    </citation>
    <scope>NUCLEOTIDE SEQUENCE</scope>
    <source>
        <strain evidence="3">R131</strain>
    </source>
</reference>
<dbReference type="Pfam" id="PF02540">
    <property type="entry name" value="NAD_synthase"/>
    <property type="match status" value="1"/>
</dbReference>
<evidence type="ECO:0000259" key="2">
    <source>
        <dbReference type="Pfam" id="PF02540"/>
    </source>
</evidence>
<dbReference type="KEGG" id="sapp:SAC06_06200"/>
<dbReference type="SUPFAM" id="SSF52402">
    <property type="entry name" value="Adenine nucleotide alpha hydrolases-like"/>
    <property type="match status" value="1"/>
</dbReference>
<name>A0AAU7V482_9ACTO</name>
<dbReference type="InterPro" id="IPR052188">
    <property type="entry name" value="Ni-pincer_cofactor_biosynth"/>
</dbReference>
<keyword evidence="3" id="KW-0808">Transferase</keyword>
<dbReference type="PIRSF" id="PIRSF006661">
    <property type="entry name" value="PP-lp_UCP006661"/>
    <property type="match status" value="1"/>
</dbReference>
<evidence type="ECO:0000313" key="3">
    <source>
        <dbReference type="EMBL" id="XBW07240.1"/>
    </source>
</evidence>
<feature type="domain" description="NAD/GMP synthase" evidence="2">
    <location>
        <begin position="31"/>
        <end position="105"/>
    </location>
</feature>
<dbReference type="GO" id="GO:0006163">
    <property type="term" value="P:purine nucleotide metabolic process"/>
    <property type="evidence" value="ECO:0007669"/>
    <property type="project" value="UniProtKB-ARBA"/>
</dbReference>
<protein>
    <submittedName>
        <fullName evidence="3">ATP-dependent sacrificial sulfur transferase LarE</fullName>
    </submittedName>
</protein>
<dbReference type="AlphaFoldDB" id="A0AAU7V482"/>
<feature type="active site" description="Nucleophile and sulfur donor" evidence="1">
    <location>
        <position position="196"/>
    </location>
</feature>
<dbReference type="EMBL" id="CP138335">
    <property type="protein sequence ID" value="XBW07240.1"/>
    <property type="molecule type" value="Genomic_DNA"/>
</dbReference>
<dbReference type="InterPro" id="IPR022310">
    <property type="entry name" value="NAD/GMP_synthase"/>
</dbReference>
<gene>
    <name evidence="3" type="ORF">SAC06_06200</name>
</gene>